<dbReference type="EMBL" id="BOLY01000009">
    <property type="protein sequence ID" value="GIZ49288.1"/>
    <property type="molecule type" value="Genomic_DNA"/>
</dbReference>
<dbReference type="GeneID" id="68297895"/>
<dbReference type="RefSeq" id="XP_044663775.1">
    <property type="nucleotide sequence ID" value="XM_044807840.1"/>
</dbReference>
<sequence length="492" mass="54356">MAEMIGTAASVIQVAEAGFSLATTLYNYDKSVKSAEKDVKKVARDVKLTAKVLQRTHEQLTGDGNGKVCTPEAIHDLVDVLEGCKETFQEVDVALTKSMKTGVNGTITISKTEKMKWPLRSSKLDLLRANLEKLKTTLLLMLSVLAYGAKVTQVAAAADVRVDVELKLDKLQIESLVESKNSAELRYAELKKRFEDLEVQVVNGPNPSDSTIASRGIENTITAFAQPGADTLPTSPRNVSKPPFAGYHDVVATALHHCAETVGFLTASIDAAAENWRHKRRVDMFLIDNYLEDTVEATSRLRRKISELGAIKPEPRDQVSSRIPIVTSATHRSRREAPKHHSKRSDKKATMMLGTIIPEDRDPYFPPFDEESLQPPPPPPPQASGGPRFDWPPPPPPPPPPDSNYDDAFDPYQHQHQDSLEPLPVCEKPSQHAAYSERQSHRNGRTPTLEEDNSESERLGSDEEAATTEAEDPDPEDSVTHFLQRWTGLVGL</sequence>
<evidence type="ECO:0000313" key="3">
    <source>
        <dbReference type="EMBL" id="GIZ49288.1"/>
    </source>
</evidence>
<feature type="compositionally biased region" description="Acidic residues" evidence="2">
    <location>
        <begin position="462"/>
        <end position="477"/>
    </location>
</feature>
<accession>A0A9P3L1Q4</accession>
<feature type="coiled-coil region" evidence="1">
    <location>
        <begin position="173"/>
        <end position="200"/>
    </location>
</feature>
<dbReference type="OrthoDB" id="5431013at2759"/>
<evidence type="ECO:0000256" key="2">
    <source>
        <dbReference type="SAM" id="MobiDB-lite"/>
    </source>
</evidence>
<dbReference type="PANTHER" id="PTHR36167">
    <property type="entry name" value="C2H2 FINGER DOMAIN TRANSCRIPTION FACTOR (EUROFUNG)-RELATED"/>
    <property type="match status" value="1"/>
</dbReference>
<keyword evidence="4" id="KW-1185">Reference proteome</keyword>
<feature type="compositionally biased region" description="Pro residues" evidence="2">
    <location>
        <begin position="390"/>
        <end position="402"/>
    </location>
</feature>
<organism evidence="3 4">
    <name type="scientific">Cercospora kikuchii</name>
    <dbReference type="NCBI Taxonomy" id="84275"/>
    <lineage>
        <taxon>Eukaryota</taxon>
        <taxon>Fungi</taxon>
        <taxon>Dikarya</taxon>
        <taxon>Ascomycota</taxon>
        <taxon>Pezizomycotina</taxon>
        <taxon>Dothideomycetes</taxon>
        <taxon>Dothideomycetidae</taxon>
        <taxon>Mycosphaerellales</taxon>
        <taxon>Mycosphaerellaceae</taxon>
        <taxon>Cercospora</taxon>
    </lineage>
</organism>
<gene>
    <name evidence="3" type="ORF">CKM354_001232000</name>
</gene>
<dbReference type="AlphaFoldDB" id="A0A9P3L1Q4"/>
<dbReference type="InterPro" id="IPR039327">
    <property type="entry name" value="CON7-like"/>
</dbReference>
<evidence type="ECO:0000256" key="1">
    <source>
        <dbReference type="SAM" id="Coils"/>
    </source>
</evidence>
<dbReference type="PANTHER" id="PTHR36167:SF4">
    <property type="entry name" value="FUNGAL N-TERMINAL DOMAIN-CONTAINING PROTEIN"/>
    <property type="match status" value="1"/>
</dbReference>
<proteinExistence type="predicted"/>
<dbReference type="GO" id="GO:0006355">
    <property type="term" value="P:regulation of DNA-templated transcription"/>
    <property type="evidence" value="ECO:0007669"/>
    <property type="project" value="InterPro"/>
</dbReference>
<feature type="compositionally biased region" description="Basic residues" evidence="2">
    <location>
        <begin position="331"/>
        <end position="346"/>
    </location>
</feature>
<keyword evidence="1" id="KW-0175">Coiled coil</keyword>
<feature type="region of interest" description="Disordered" evidence="2">
    <location>
        <begin position="312"/>
        <end position="479"/>
    </location>
</feature>
<name>A0A9P3L1Q4_9PEZI</name>
<comment type="caution">
    <text evidence="3">The sequence shown here is derived from an EMBL/GenBank/DDBJ whole genome shotgun (WGS) entry which is preliminary data.</text>
</comment>
<protein>
    <recommendedName>
        <fullName evidence="5">Fungal N-terminal domain-containing protein</fullName>
    </recommendedName>
</protein>
<dbReference type="Proteomes" id="UP000825890">
    <property type="component" value="Unassembled WGS sequence"/>
</dbReference>
<evidence type="ECO:0008006" key="5">
    <source>
        <dbReference type="Google" id="ProtNLM"/>
    </source>
</evidence>
<reference evidence="3 4" key="1">
    <citation type="submission" date="2021-01" db="EMBL/GenBank/DDBJ databases">
        <title>Cercospora kikuchii MAFF 305040 whole genome shotgun sequence.</title>
        <authorList>
            <person name="Kashiwa T."/>
            <person name="Suzuki T."/>
        </authorList>
    </citation>
    <scope>NUCLEOTIDE SEQUENCE [LARGE SCALE GENOMIC DNA]</scope>
    <source>
        <strain evidence="3 4">MAFF 305040</strain>
    </source>
</reference>
<evidence type="ECO:0000313" key="4">
    <source>
        <dbReference type="Proteomes" id="UP000825890"/>
    </source>
</evidence>